<organism evidence="1">
    <name type="scientific">Arundo donax</name>
    <name type="common">Giant reed</name>
    <name type="synonym">Donax arundinaceus</name>
    <dbReference type="NCBI Taxonomy" id="35708"/>
    <lineage>
        <taxon>Eukaryota</taxon>
        <taxon>Viridiplantae</taxon>
        <taxon>Streptophyta</taxon>
        <taxon>Embryophyta</taxon>
        <taxon>Tracheophyta</taxon>
        <taxon>Spermatophyta</taxon>
        <taxon>Magnoliopsida</taxon>
        <taxon>Liliopsida</taxon>
        <taxon>Poales</taxon>
        <taxon>Poaceae</taxon>
        <taxon>PACMAD clade</taxon>
        <taxon>Arundinoideae</taxon>
        <taxon>Arundineae</taxon>
        <taxon>Arundo</taxon>
    </lineage>
</organism>
<protein>
    <submittedName>
        <fullName evidence="1">Uncharacterized protein</fullName>
    </submittedName>
</protein>
<sequence>MACVFHNLPHPKKSVIYLVA</sequence>
<accession>A0A0A9BNJ1</accession>
<reference evidence="1" key="2">
    <citation type="journal article" date="2015" name="Data Brief">
        <title>Shoot transcriptome of the giant reed, Arundo donax.</title>
        <authorList>
            <person name="Barrero R.A."/>
            <person name="Guerrero F.D."/>
            <person name="Moolhuijzen P."/>
            <person name="Goolsby J.A."/>
            <person name="Tidwell J."/>
            <person name="Bellgard S.E."/>
            <person name="Bellgard M.I."/>
        </authorList>
    </citation>
    <scope>NUCLEOTIDE SEQUENCE</scope>
    <source>
        <tissue evidence="1">Shoot tissue taken approximately 20 cm above the soil surface</tissue>
    </source>
</reference>
<dbReference type="AlphaFoldDB" id="A0A0A9BNJ1"/>
<reference evidence="1" key="1">
    <citation type="submission" date="2014-09" db="EMBL/GenBank/DDBJ databases">
        <authorList>
            <person name="Magalhaes I.L.F."/>
            <person name="Oliveira U."/>
            <person name="Santos F.R."/>
            <person name="Vidigal T.H.D.A."/>
            <person name="Brescovit A.D."/>
            <person name="Santos A.J."/>
        </authorList>
    </citation>
    <scope>NUCLEOTIDE SEQUENCE</scope>
    <source>
        <tissue evidence="1">Shoot tissue taken approximately 20 cm above the soil surface</tissue>
    </source>
</reference>
<dbReference type="EMBL" id="GBRH01232959">
    <property type="protein sequence ID" value="JAD64936.1"/>
    <property type="molecule type" value="Transcribed_RNA"/>
</dbReference>
<evidence type="ECO:0000313" key="1">
    <source>
        <dbReference type="EMBL" id="JAD64936.1"/>
    </source>
</evidence>
<proteinExistence type="predicted"/>
<name>A0A0A9BNJ1_ARUDO</name>